<keyword evidence="7" id="KW-0663">Pyridoxal phosphate</keyword>
<dbReference type="PANTHER" id="PTHR43643:SF6">
    <property type="entry name" value="HISTIDINOL-PHOSPHATE AMINOTRANSFERASE"/>
    <property type="match status" value="1"/>
</dbReference>
<dbReference type="Gene3D" id="3.90.1150.10">
    <property type="entry name" value="Aspartate Aminotransferase, domain 1"/>
    <property type="match status" value="1"/>
</dbReference>
<evidence type="ECO:0000256" key="8">
    <source>
        <dbReference type="ARBA" id="ARBA00023102"/>
    </source>
</evidence>
<dbReference type="Gene3D" id="3.40.640.10">
    <property type="entry name" value="Type I PLP-dependent aspartate aminotransferase-like (Major domain)"/>
    <property type="match status" value="1"/>
</dbReference>
<evidence type="ECO:0000259" key="10">
    <source>
        <dbReference type="Pfam" id="PF00155"/>
    </source>
</evidence>
<dbReference type="GO" id="GO:0004400">
    <property type="term" value="F:histidinol-phosphate transaminase activity"/>
    <property type="evidence" value="ECO:0007669"/>
    <property type="project" value="UniProtKB-EC"/>
</dbReference>
<dbReference type="SUPFAM" id="SSF53383">
    <property type="entry name" value="PLP-dependent transferases"/>
    <property type="match status" value="1"/>
</dbReference>
<gene>
    <name evidence="11" type="ORF">SAMN04489711_111170</name>
</gene>
<accession>A0A1I2FST6</accession>
<dbReference type="STRING" id="1177982.SAMN04489711_111170"/>
<evidence type="ECO:0000256" key="1">
    <source>
        <dbReference type="ARBA" id="ARBA00005011"/>
    </source>
</evidence>
<keyword evidence="4 11" id="KW-0032">Aminotransferase</keyword>
<comment type="pathway">
    <text evidence="1">Amino-acid biosynthesis; L-histidine biosynthesis; L-histidine from 5-phospho-alpha-D-ribose 1-diphosphate: step 7/9.</text>
</comment>
<dbReference type="InterPro" id="IPR015421">
    <property type="entry name" value="PyrdxlP-dep_Trfase_major"/>
</dbReference>
<protein>
    <recommendedName>
        <fullName evidence="3">histidinol-phosphate transaminase</fullName>
        <ecNumber evidence="3">2.6.1.9</ecNumber>
    </recommendedName>
</protein>
<keyword evidence="5" id="KW-0028">Amino-acid biosynthesis</keyword>
<dbReference type="InterPro" id="IPR004839">
    <property type="entry name" value="Aminotransferase_I/II_large"/>
</dbReference>
<name>A0A1I2FST6_9BURK</name>
<evidence type="ECO:0000313" key="12">
    <source>
        <dbReference type="Proteomes" id="UP000199119"/>
    </source>
</evidence>
<evidence type="ECO:0000256" key="9">
    <source>
        <dbReference type="ARBA" id="ARBA00047481"/>
    </source>
</evidence>
<dbReference type="AlphaFoldDB" id="A0A1I2FST6"/>
<dbReference type="Pfam" id="PF00155">
    <property type="entry name" value="Aminotran_1_2"/>
    <property type="match status" value="1"/>
</dbReference>
<proteinExistence type="inferred from homology"/>
<dbReference type="GO" id="GO:0000105">
    <property type="term" value="P:L-histidine biosynthetic process"/>
    <property type="evidence" value="ECO:0007669"/>
    <property type="project" value="UniProtKB-KW"/>
</dbReference>
<keyword evidence="8" id="KW-0368">Histidine biosynthesis</keyword>
<keyword evidence="12" id="KW-1185">Reference proteome</keyword>
<dbReference type="GO" id="GO:0030170">
    <property type="term" value="F:pyridoxal phosphate binding"/>
    <property type="evidence" value="ECO:0007669"/>
    <property type="project" value="InterPro"/>
</dbReference>
<evidence type="ECO:0000256" key="2">
    <source>
        <dbReference type="ARBA" id="ARBA00007970"/>
    </source>
</evidence>
<dbReference type="EMBL" id="FONX01000011">
    <property type="protein sequence ID" value="SFF07556.1"/>
    <property type="molecule type" value="Genomic_DNA"/>
</dbReference>
<organism evidence="11 12">
    <name type="scientific">Paracidovorax wautersii</name>
    <dbReference type="NCBI Taxonomy" id="1177982"/>
    <lineage>
        <taxon>Bacteria</taxon>
        <taxon>Pseudomonadati</taxon>
        <taxon>Pseudomonadota</taxon>
        <taxon>Betaproteobacteria</taxon>
        <taxon>Burkholderiales</taxon>
        <taxon>Comamonadaceae</taxon>
        <taxon>Paracidovorax</taxon>
    </lineage>
</organism>
<comment type="similarity">
    <text evidence="2">Belongs to the class-II pyridoxal-phosphate-dependent aminotransferase family. Histidinol-phosphate aminotransferase subfamily.</text>
</comment>
<dbReference type="InterPro" id="IPR050106">
    <property type="entry name" value="HistidinolP_aminotransfase"/>
</dbReference>
<dbReference type="InterPro" id="IPR015422">
    <property type="entry name" value="PyrdxlP-dep_Trfase_small"/>
</dbReference>
<dbReference type="InterPro" id="IPR015424">
    <property type="entry name" value="PyrdxlP-dep_Trfase"/>
</dbReference>
<sequence length="345" mass="35971">MKAVTLAMSPEHGGPDALGVPLHDFSTNANACGPSPQALAALQAADAVRYPDPAYTALRERLGTFHGVAPERIVIAASASEFIHRVTALAAQRGVQAALLPEHSYGDYARAAQAWGLRVDRAGQGAEWSDDAGPVLHWACEPSSPLGRADPALDADGGATAAGWQVIDCAYRPLNLHAAPRPCPPRAWQLWTPNKALGLTGVRAAYAIAPEGDAAAADAAALQRLAPSWPLGAHGVALLQAWADPATQQWLAATRHTLQEWKAAQAALCAELGWAVLPGSLANYFTARLPQACAHDVPALLAALRAQGIKLRDCASFGLPGCVRLGVLPPASQAALRAAWQVAAR</sequence>
<reference evidence="12" key="1">
    <citation type="submission" date="2016-10" db="EMBL/GenBank/DDBJ databases">
        <authorList>
            <person name="Varghese N."/>
            <person name="Submissions S."/>
        </authorList>
    </citation>
    <scope>NUCLEOTIDE SEQUENCE [LARGE SCALE GENOMIC DNA]</scope>
    <source>
        <strain evidence="12">DSM 27981</strain>
    </source>
</reference>
<evidence type="ECO:0000313" key="11">
    <source>
        <dbReference type="EMBL" id="SFF07556.1"/>
    </source>
</evidence>
<evidence type="ECO:0000256" key="4">
    <source>
        <dbReference type="ARBA" id="ARBA00022576"/>
    </source>
</evidence>
<comment type="catalytic activity">
    <reaction evidence="9">
        <text>L-histidinol phosphate + 2-oxoglutarate = 3-(imidazol-4-yl)-2-oxopropyl phosphate + L-glutamate</text>
        <dbReference type="Rhea" id="RHEA:23744"/>
        <dbReference type="ChEBI" id="CHEBI:16810"/>
        <dbReference type="ChEBI" id="CHEBI:29985"/>
        <dbReference type="ChEBI" id="CHEBI:57766"/>
        <dbReference type="ChEBI" id="CHEBI:57980"/>
        <dbReference type="EC" id="2.6.1.9"/>
    </reaction>
</comment>
<evidence type="ECO:0000256" key="3">
    <source>
        <dbReference type="ARBA" id="ARBA00012748"/>
    </source>
</evidence>
<dbReference type="PANTHER" id="PTHR43643">
    <property type="entry name" value="HISTIDINOL-PHOSPHATE AMINOTRANSFERASE 2"/>
    <property type="match status" value="1"/>
</dbReference>
<dbReference type="EC" id="2.6.1.9" evidence="3"/>
<keyword evidence="6 11" id="KW-0808">Transferase</keyword>
<feature type="domain" description="Aminotransferase class I/classII large" evidence="10">
    <location>
        <begin position="195"/>
        <end position="336"/>
    </location>
</feature>
<evidence type="ECO:0000256" key="7">
    <source>
        <dbReference type="ARBA" id="ARBA00022898"/>
    </source>
</evidence>
<evidence type="ECO:0000256" key="5">
    <source>
        <dbReference type="ARBA" id="ARBA00022605"/>
    </source>
</evidence>
<evidence type="ECO:0000256" key="6">
    <source>
        <dbReference type="ARBA" id="ARBA00022679"/>
    </source>
</evidence>
<dbReference type="Proteomes" id="UP000199119">
    <property type="component" value="Unassembled WGS sequence"/>
</dbReference>